<dbReference type="EMBL" id="JAHVHU010000016">
    <property type="protein sequence ID" value="MBY5959639.1"/>
    <property type="molecule type" value="Genomic_DNA"/>
</dbReference>
<dbReference type="RefSeq" id="WP_222581175.1">
    <property type="nucleotide sequence ID" value="NZ_JAHVHU010000016.1"/>
</dbReference>
<dbReference type="InterPro" id="IPR038296">
    <property type="entry name" value="ParD_sf"/>
</dbReference>
<dbReference type="GO" id="GO:0006355">
    <property type="term" value="P:regulation of DNA-templated transcription"/>
    <property type="evidence" value="ECO:0007669"/>
    <property type="project" value="InterPro"/>
</dbReference>
<dbReference type="Proteomes" id="UP000753961">
    <property type="component" value="Unassembled WGS sequence"/>
</dbReference>
<dbReference type="InterPro" id="IPR010985">
    <property type="entry name" value="Ribbon_hlx_hlx"/>
</dbReference>
<organism evidence="2 3">
    <name type="scientific">Membranihabitans marinus</name>
    <dbReference type="NCBI Taxonomy" id="1227546"/>
    <lineage>
        <taxon>Bacteria</taxon>
        <taxon>Pseudomonadati</taxon>
        <taxon>Bacteroidota</taxon>
        <taxon>Saprospiria</taxon>
        <taxon>Saprospirales</taxon>
        <taxon>Saprospiraceae</taxon>
        <taxon>Membranihabitans</taxon>
    </lineage>
</organism>
<evidence type="ECO:0008006" key="4">
    <source>
        <dbReference type="Google" id="ProtNLM"/>
    </source>
</evidence>
<dbReference type="Gene3D" id="6.10.180.10">
    <property type="entry name" value="Antitoxin ParD"/>
    <property type="match status" value="1"/>
</dbReference>
<proteinExistence type="predicted"/>
<evidence type="ECO:0000256" key="1">
    <source>
        <dbReference type="ARBA" id="ARBA00022649"/>
    </source>
</evidence>
<dbReference type="Pfam" id="PF09386">
    <property type="entry name" value="ParD"/>
    <property type="match status" value="1"/>
</dbReference>
<protein>
    <recommendedName>
        <fullName evidence="4">Antitoxin ParD</fullName>
    </recommendedName>
</protein>
<dbReference type="AlphaFoldDB" id="A0A953LE70"/>
<comment type="caution">
    <text evidence="2">The sequence shown here is derived from an EMBL/GenBank/DDBJ whole genome shotgun (WGS) entry which is preliminary data.</text>
</comment>
<evidence type="ECO:0000313" key="2">
    <source>
        <dbReference type="EMBL" id="MBY5959639.1"/>
    </source>
</evidence>
<reference evidence="2" key="1">
    <citation type="submission" date="2021-06" db="EMBL/GenBank/DDBJ databases">
        <title>44 bacteria genomes isolated from Dapeng, Shenzhen.</title>
        <authorList>
            <person name="Zheng W."/>
            <person name="Yu S."/>
            <person name="Huang Y."/>
        </authorList>
    </citation>
    <scope>NUCLEOTIDE SEQUENCE</scope>
    <source>
        <strain evidence="2">DP5N28-2</strain>
    </source>
</reference>
<dbReference type="InterPro" id="IPR022789">
    <property type="entry name" value="ParD"/>
</dbReference>
<keyword evidence="3" id="KW-1185">Reference proteome</keyword>
<accession>A0A953LE70</accession>
<sequence length="82" mass="9738">MSRLTIEISKEEHRRIKTLAAMQGQTIKDFVMSRVFENEPVEDEDWQAFKKLLLDRIHDAENNESSHKSIKEIVREEVLLKE</sequence>
<keyword evidence="1" id="KW-1277">Toxin-antitoxin system</keyword>
<name>A0A953LE70_9BACT</name>
<gene>
    <name evidence="2" type="ORF">KUV50_15910</name>
</gene>
<evidence type="ECO:0000313" key="3">
    <source>
        <dbReference type="Proteomes" id="UP000753961"/>
    </source>
</evidence>
<dbReference type="SUPFAM" id="SSF47598">
    <property type="entry name" value="Ribbon-helix-helix"/>
    <property type="match status" value="1"/>
</dbReference>